<reference evidence="2" key="1">
    <citation type="submission" date="2022-11" db="UniProtKB">
        <authorList>
            <consortium name="WormBaseParasite"/>
        </authorList>
    </citation>
    <scope>IDENTIFICATION</scope>
</reference>
<evidence type="ECO:0000313" key="1">
    <source>
        <dbReference type="Proteomes" id="UP000887565"/>
    </source>
</evidence>
<dbReference type="WBParaSite" id="nRc.2.0.1.t09553-RA">
    <property type="protein sequence ID" value="nRc.2.0.1.t09553-RA"/>
    <property type="gene ID" value="nRc.2.0.1.g09553"/>
</dbReference>
<name>A0A915I5Z2_ROMCU</name>
<accession>A0A915I5Z2</accession>
<dbReference type="AlphaFoldDB" id="A0A915I5Z2"/>
<keyword evidence="1" id="KW-1185">Reference proteome</keyword>
<organism evidence="1 2">
    <name type="scientific">Romanomermis culicivorax</name>
    <name type="common">Nematode worm</name>
    <dbReference type="NCBI Taxonomy" id="13658"/>
    <lineage>
        <taxon>Eukaryota</taxon>
        <taxon>Metazoa</taxon>
        <taxon>Ecdysozoa</taxon>
        <taxon>Nematoda</taxon>
        <taxon>Enoplea</taxon>
        <taxon>Dorylaimia</taxon>
        <taxon>Mermithida</taxon>
        <taxon>Mermithoidea</taxon>
        <taxon>Mermithidae</taxon>
        <taxon>Romanomermis</taxon>
    </lineage>
</organism>
<sequence length="96" mass="10581">MQEEGDLSYLNTSSWAICGSPRPHPVKDDSQQGIQDGVFSCPSDSDLIGISIHLVERHSCIICLLGSTRWQLDIKSIPVRGPTSWAVAKQRRGYLA</sequence>
<evidence type="ECO:0000313" key="2">
    <source>
        <dbReference type="WBParaSite" id="nRc.2.0.1.t09553-RA"/>
    </source>
</evidence>
<proteinExistence type="predicted"/>
<protein>
    <submittedName>
        <fullName evidence="2">Uncharacterized protein</fullName>
    </submittedName>
</protein>
<dbReference type="Proteomes" id="UP000887565">
    <property type="component" value="Unplaced"/>
</dbReference>